<dbReference type="Pfam" id="PF08541">
    <property type="entry name" value="ACP_syn_III_C"/>
    <property type="match status" value="1"/>
</dbReference>
<evidence type="ECO:0000256" key="2">
    <source>
        <dbReference type="ARBA" id="ARBA00008642"/>
    </source>
</evidence>
<dbReference type="InterPro" id="IPR013751">
    <property type="entry name" value="ACP_syn_III_N"/>
</dbReference>
<organism evidence="10">
    <name type="scientific">marine sediment metagenome</name>
    <dbReference type="NCBI Taxonomy" id="412755"/>
    <lineage>
        <taxon>unclassified sequences</taxon>
        <taxon>metagenomes</taxon>
        <taxon>ecological metagenomes</taxon>
    </lineage>
</organism>
<evidence type="ECO:0000259" key="8">
    <source>
        <dbReference type="Pfam" id="PF08541"/>
    </source>
</evidence>
<dbReference type="InterPro" id="IPR013747">
    <property type="entry name" value="ACP_syn_III_C"/>
</dbReference>
<gene>
    <name evidence="10" type="ORF">S01H1_46674</name>
</gene>
<evidence type="ECO:0008006" key="11">
    <source>
        <dbReference type="Google" id="ProtNLM"/>
    </source>
</evidence>
<feature type="non-terminal residue" evidence="10">
    <location>
        <position position="1"/>
    </location>
</feature>
<evidence type="ECO:0000256" key="3">
    <source>
        <dbReference type="ARBA" id="ARBA00022516"/>
    </source>
</evidence>
<evidence type="ECO:0000259" key="9">
    <source>
        <dbReference type="Pfam" id="PF08545"/>
    </source>
</evidence>
<evidence type="ECO:0000256" key="6">
    <source>
        <dbReference type="ARBA" id="ARBA00023098"/>
    </source>
</evidence>
<feature type="domain" description="Beta-ketoacyl-[acyl-carrier-protein] synthase III C-terminal" evidence="8">
    <location>
        <begin position="124"/>
        <end position="210"/>
    </location>
</feature>
<dbReference type="SUPFAM" id="SSF53901">
    <property type="entry name" value="Thiolase-like"/>
    <property type="match status" value="2"/>
</dbReference>
<keyword evidence="6" id="KW-0443">Lipid metabolism</keyword>
<accession>X0VBF3</accession>
<keyword evidence="4" id="KW-0808">Transferase</keyword>
<comment type="pathway">
    <text evidence="1">Lipid metabolism.</text>
</comment>
<keyword evidence="7" id="KW-0275">Fatty acid biosynthesis</keyword>
<evidence type="ECO:0000313" key="10">
    <source>
        <dbReference type="EMBL" id="GAG09818.1"/>
    </source>
</evidence>
<dbReference type="PANTHER" id="PTHR43091:SF1">
    <property type="entry name" value="BETA-KETOACYL-[ACYL-CARRIER-PROTEIN] SYNTHASE III, CHLOROPLASTIC"/>
    <property type="match status" value="1"/>
</dbReference>
<evidence type="ECO:0000256" key="1">
    <source>
        <dbReference type="ARBA" id="ARBA00005189"/>
    </source>
</evidence>
<proteinExistence type="inferred from homology"/>
<dbReference type="AlphaFoldDB" id="X0VBF3"/>
<comment type="similarity">
    <text evidence="2">Belongs to the thiolase-like superfamily. FabH family.</text>
</comment>
<dbReference type="PANTHER" id="PTHR43091">
    <property type="entry name" value="3-OXOACYL-[ACYL-CARRIER-PROTEIN] SYNTHASE"/>
    <property type="match status" value="1"/>
</dbReference>
<dbReference type="InterPro" id="IPR016039">
    <property type="entry name" value="Thiolase-like"/>
</dbReference>
<reference evidence="10" key="1">
    <citation type="journal article" date="2014" name="Front. Microbiol.">
        <title>High frequency of phylogenetically diverse reductive dehalogenase-homologous genes in deep subseafloor sedimentary metagenomes.</title>
        <authorList>
            <person name="Kawai M."/>
            <person name="Futagami T."/>
            <person name="Toyoda A."/>
            <person name="Takaki Y."/>
            <person name="Nishi S."/>
            <person name="Hori S."/>
            <person name="Arai W."/>
            <person name="Tsubouchi T."/>
            <person name="Morono Y."/>
            <person name="Uchiyama I."/>
            <person name="Ito T."/>
            <person name="Fujiyama A."/>
            <person name="Inagaki F."/>
            <person name="Takami H."/>
        </authorList>
    </citation>
    <scope>NUCLEOTIDE SEQUENCE</scope>
    <source>
        <strain evidence="10">Expedition CK06-06</strain>
    </source>
</reference>
<evidence type="ECO:0000256" key="4">
    <source>
        <dbReference type="ARBA" id="ARBA00022679"/>
    </source>
</evidence>
<dbReference type="GO" id="GO:0004315">
    <property type="term" value="F:3-oxoacyl-[acyl-carrier-protein] synthase activity"/>
    <property type="evidence" value="ECO:0007669"/>
    <property type="project" value="InterPro"/>
</dbReference>
<sequence>FLYGLSIVQQFLESGRFKNALVIGAETLTKITDWSDRTSCILFGDGAGAVVLERHNDGRGILYSTMSADGDRWEALNCQAYGSRYPSAKKLDDPKKIYMEIKGREVYQQAVRRIVEAVTECMNHCGLSIDDIRMVISHQMNARIIESAAKRLKLPDEKVFLNIAEYGNTSAASVPIAFDECFRQGKIKQGDIVIFVTFGAGLAWGANVIQF</sequence>
<keyword evidence="5" id="KW-0276">Fatty acid metabolism</keyword>
<feature type="domain" description="Beta-ketoacyl-[acyl-carrier-protein] synthase III N-terminal" evidence="9">
    <location>
        <begin position="1"/>
        <end position="70"/>
    </location>
</feature>
<evidence type="ECO:0000256" key="7">
    <source>
        <dbReference type="ARBA" id="ARBA00023160"/>
    </source>
</evidence>
<dbReference type="Pfam" id="PF08545">
    <property type="entry name" value="ACP_syn_III"/>
    <property type="match status" value="1"/>
</dbReference>
<dbReference type="GO" id="GO:0006633">
    <property type="term" value="P:fatty acid biosynthetic process"/>
    <property type="evidence" value="ECO:0007669"/>
    <property type="project" value="UniProtKB-KW"/>
</dbReference>
<dbReference type="CDD" id="cd00830">
    <property type="entry name" value="KAS_III"/>
    <property type="match status" value="1"/>
</dbReference>
<protein>
    <recommendedName>
        <fullName evidence="11">Beta-ketoacyl-[acyl-carrier-protein] synthase III C-terminal domain-containing protein</fullName>
    </recommendedName>
</protein>
<comment type="caution">
    <text evidence="10">The sequence shown here is derived from an EMBL/GenBank/DDBJ whole genome shotgun (WGS) entry which is preliminary data.</text>
</comment>
<dbReference type="Gene3D" id="3.40.47.10">
    <property type="match status" value="1"/>
</dbReference>
<evidence type="ECO:0000256" key="5">
    <source>
        <dbReference type="ARBA" id="ARBA00022832"/>
    </source>
</evidence>
<keyword evidence="3" id="KW-0444">Lipid biosynthesis</keyword>
<dbReference type="EMBL" id="BARS01029896">
    <property type="protein sequence ID" value="GAG09818.1"/>
    <property type="molecule type" value="Genomic_DNA"/>
</dbReference>
<name>X0VBF3_9ZZZZ</name>